<evidence type="ECO:0000256" key="1">
    <source>
        <dbReference type="ARBA" id="ARBA00022448"/>
    </source>
</evidence>
<accession>A0A6M0P643</accession>
<dbReference type="NCBIfam" id="TIGR00848">
    <property type="entry name" value="fruA"/>
    <property type="match status" value="1"/>
</dbReference>
<keyword evidence="3" id="KW-0762">Sugar transport</keyword>
<proteinExistence type="predicted"/>
<evidence type="ECO:0000313" key="7">
    <source>
        <dbReference type="EMBL" id="NEY19957.1"/>
    </source>
</evidence>
<dbReference type="GO" id="GO:0016020">
    <property type="term" value="C:membrane"/>
    <property type="evidence" value="ECO:0007669"/>
    <property type="project" value="InterPro"/>
</dbReference>
<keyword evidence="8" id="KW-1185">Reference proteome</keyword>
<dbReference type="GO" id="GO:0008982">
    <property type="term" value="F:protein-N(PI)-phosphohistidine-sugar phosphotransferase activity"/>
    <property type="evidence" value="ECO:0007669"/>
    <property type="project" value="InterPro"/>
</dbReference>
<dbReference type="InterPro" id="IPR004715">
    <property type="entry name" value="PTS_IIA_fruc"/>
</dbReference>
<evidence type="ECO:0000256" key="2">
    <source>
        <dbReference type="ARBA" id="ARBA00022553"/>
    </source>
</evidence>
<protein>
    <submittedName>
        <fullName evidence="7">PTS transporter subunit EIIA</fullName>
    </submittedName>
</protein>
<feature type="domain" description="PTS EIIA type-2" evidence="6">
    <location>
        <begin position="3"/>
        <end position="148"/>
    </location>
</feature>
<reference evidence="7 8" key="2">
    <citation type="submission" date="2020-03" db="EMBL/GenBank/DDBJ databases">
        <title>Bacillus aquiflavi sp. nov., isolated from yellow water of strong flavor Chinese baijiu in Yibin region of China.</title>
        <authorList>
            <person name="Xie J."/>
        </authorList>
    </citation>
    <scope>NUCLEOTIDE SEQUENCE [LARGE SCALE GENOMIC DNA]</scope>
    <source>
        <strain evidence="7 8">Gsoil 114</strain>
    </source>
</reference>
<dbReference type="PROSITE" id="PS51094">
    <property type="entry name" value="PTS_EIIA_TYPE_2"/>
    <property type="match status" value="1"/>
</dbReference>
<dbReference type="AlphaFoldDB" id="A0A6M0P643"/>
<dbReference type="InterPro" id="IPR016152">
    <property type="entry name" value="PTrfase/Anion_transptr"/>
</dbReference>
<dbReference type="Gene3D" id="3.40.930.10">
    <property type="entry name" value="Mannitol-specific EII, Chain A"/>
    <property type="match status" value="1"/>
</dbReference>
<dbReference type="Pfam" id="PF00359">
    <property type="entry name" value="PTS_EIIA_2"/>
    <property type="match status" value="1"/>
</dbReference>
<evidence type="ECO:0000259" key="6">
    <source>
        <dbReference type="PROSITE" id="PS51094"/>
    </source>
</evidence>
<evidence type="ECO:0000256" key="4">
    <source>
        <dbReference type="ARBA" id="ARBA00022679"/>
    </source>
</evidence>
<keyword evidence="2" id="KW-0597">Phosphoprotein</keyword>
<dbReference type="OrthoDB" id="95460at2"/>
<dbReference type="GO" id="GO:0009401">
    <property type="term" value="P:phosphoenolpyruvate-dependent sugar phosphotransferase system"/>
    <property type="evidence" value="ECO:0007669"/>
    <property type="project" value="UniProtKB-KW"/>
</dbReference>
<dbReference type="InterPro" id="IPR002178">
    <property type="entry name" value="PTS_EIIA_type-2_dom"/>
</dbReference>
<dbReference type="Proteomes" id="UP000476934">
    <property type="component" value="Unassembled WGS sequence"/>
</dbReference>
<dbReference type="SUPFAM" id="SSF55804">
    <property type="entry name" value="Phoshotransferase/anion transport protein"/>
    <property type="match status" value="1"/>
</dbReference>
<sequence>MMKLLSINNIHCNISANTKEDVFQIIAKIAVENGYAISADKVVKGLLEREAESTTGFLEGFAIPHTKNETIQHPGIIVQTMEKGVEWESLDSLPARFIIALLIPDNEAGTAHLKYLSTIAKMLMHKEVRDQLIQAEKEQQIYDILLEYLND</sequence>
<keyword evidence="5" id="KW-0598">Phosphotransferase system</keyword>
<reference evidence="7 8" key="1">
    <citation type="submission" date="2020-02" db="EMBL/GenBank/DDBJ databases">
        <authorList>
            <person name="Feng H."/>
        </authorList>
    </citation>
    <scope>NUCLEOTIDE SEQUENCE [LARGE SCALE GENOMIC DNA]</scope>
    <source>
        <strain evidence="7 8">Gsoil 114</strain>
    </source>
</reference>
<keyword evidence="4" id="KW-0808">Transferase</keyword>
<organism evidence="7 8">
    <name type="scientific">Heyndrickxia ginsengihumi</name>
    <dbReference type="NCBI Taxonomy" id="363870"/>
    <lineage>
        <taxon>Bacteria</taxon>
        <taxon>Bacillati</taxon>
        <taxon>Bacillota</taxon>
        <taxon>Bacilli</taxon>
        <taxon>Bacillales</taxon>
        <taxon>Bacillaceae</taxon>
        <taxon>Heyndrickxia</taxon>
    </lineage>
</organism>
<dbReference type="PANTHER" id="PTHR47738">
    <property type="entry name" value="PTS SYSTEM FRUCTOSE-LIKE EIIA COMPONENT-RELATED"/>
    <property type="match status" value="1"/>
</dbReference>
<dbReference type="EMBL" id="JAAIWK010000011">
    <property type="protein sequence ID" value="NEY19957.1"/>
    <property type="molecule type" value="Genomic_DNA"/>
</dbReference>
<evidence type="ECO:0000256" key="3">
    <source>
        <dbReference type="ARBA" id="ARBA00022597"/>
    </source>
</evidence>
<name>A0A6M0P643_9BACI</name>
<evidence type="ECO:0000313" key="8">
    <source>
        <dbReference type="Proteomes" id="UP000476934"/>
    </source>
</evidence>
<gene>
    <name evidence="7" type="ORF">G4D61_08250</name>
</gene>
<evidence type="ECO:0000256" key="5">
    <source>
        <dbReference type="ARBA" id="ARBA00022683"/>
    </source>
</evidence>
<dbReference type="CDD" id="cd00211">
    <property type="entry name" value="PTS_IIA_fru"/>
    <property type="match status" value="1"/>
</dbReference>
<dbReference type="RefSeq" id="WP_081750067.1">
    <property type="nucleotide sequence ID" value="NZ_JAAIWK010000011.1"/>
</dbReference>
<comment type="caution">
    <text evidence="7">The sequence shown here is derived from an EMBL/GenBank/DDBJ whole genome shotgun (WGS) entry which is preliminary data.</text>
</comment>
<dbReference type="InterPro" id="IPR051541">
    <property type="entry name" value="PTS_SugarTrans_NitroReg"/>
</dbReference>
<keyword evidence="1" id="KW-0813">Transport</keyword>